<keyword evidence="1" id="KW-0805">Transcription regulation</keyword>
<dbReference type="SMART" id="SM00342">
    <property type="entry name" value="HTH_ARAC"/>
    <property type="match status" value="1"/>
</dbReference>
<dbReference type="PROSITE" id="PS50110">
    <property type="entry name" value="RESPONSE_REGULATORY"/>
    <property type="match status" value="1"/>
</dbReference>
<dbReference type="Proteomes" id="UP001596108">
    <property type="component" value="Unassembled WGS sequence"/>
</dbReference>
<dbReference type="PROSITE" id="PS01124">
    <property type="entry name" value="HTH_ARAC_FAMILY_2"/>
    <property type="match status" value="1"/>
</dbReference>
<dbReference type="CDD" id="cd17536">
    <property type="entry name" value="REC_YesN-like"/>
    <property type="match status" value="1"/>
</dbReference>
<protein>
    <submittedName>
        <fullName evidence="7">Response regulator</fullName>
    </submittedName>
</protein>
<accession>A0ABW0QYL8</accession>
<dbReference type="SUPFAM" id="SSF52172">
    <property type="entry name" value="CheY-like"/>
    <property type="match status" value="1"/>
</dbReference>
<keyword evidence="8" id="KW-1185">Reference proteome</keyword>
<gene>
    <name evidence="7" type="ORF">ACFPQ4_10450</name>
</gene>
<dbReference type="RefSeq" id="WP_378111785.1">
    <property type="nucleotide sequence ID" value="NZ_JBHSNC010000031.1"/>
</dbReference>
<feature type="modified residue" description="4-aspartylphosphate" evidence="4">
    <location>
        <position position="54"/>
    </location>
</feature>
<evidence type="ECO:0000256" key="3">
    <source>
        <dbReference type="ARBA" id="ARBA00023163"/>
    </source>
</evidence>
<dbReference type="EMBL" id="JBHSNC010000031">
    <property type="protein sequence ID" value="MFC5529863.1"/>
    <property type="molecule type" value="Genomic_DNA"/>
</dbReference>
<comment type="caution">
    <text evidence="7">The sequence shown here is derived from an EMBL/GenBank/DDBJ whole genome shotgun (WGS) entry which is preliminary data.</text>
</comment>
<keyword evidence="3" id="KW-0804">Transcription</keyword>
<dbReference type="InterPro" id="IPR018060">
    <property type="entry name" value="HTH_AraC"/>
</dbReference>
<evidence type="ECO:0000256" key="2">
    <source>
        <dbReference type="ARBA" id="ARBA00023125"/>
    </source>
</evidence>
<dbReference type="InterPro" id="IPR009057">
    <property type="entry name" value="Homeodomain-like_sf"/>
</dbReference>
<dbReference type="SUPFAM" id="SSF46689">
    <property type="entry name" value="Homeodomain-like"/>
    <property type="match status" value="1"/>
</dbReference>
<dbReference type="Pfam" id="PF12833">
    <property type="entry name" value="HTH_18"/>
    <property type="match status" value="1"/>
</dbReference>
<evidence type="ECO:0000256" key="4">
    <source>
        <dbReference type="PROSITE-ProRule" id="PRU00169"/>
    </source>
</evidence>
<evidence type="ECO:0000259" key="6">
    <source>
        <dbReference type="PROSITE" id="PS50110"/>
    </source>
</evidence>
<dbReference type="InterPro" id="IPR018062">
    <property type="entry name" value="HTH_AraC-typ_CS"/>
</dbReference>
<keyword evidence="2" id="KW-0238">DNA-binding</keyword>
<proteinExistence type="predicted"/>
<name>A0ABW0QYL8_9BACL</name>
<dbReference type="Pfam" id="PF00072">
    <property type="entry name" value="Response_reg"/>
    <property type="match status" value="1"/>
</dbReference>
<keyword evidence="4" id="KW-0597">Phosphoprotein</keyword>
<feature type="domain" description="Response regulatory" evidence="6">
    <location>
        <begin position="2"/>
        <end position="119"/>
    </location>
</feature>
<dbReference type="SMART" id="SM00448">
    <property type="entry name" value="REC"/>
    <property type="match status" value="1"/>
</dbReference>
<evidence type="ECO:0000313" key="7">
    <source>
        <dbReference type="EMBL" id="MFC5529863.1"/>
    </source>
</evidence>
<reference evidence="8" key="1">
    <citation type="journal article" date="2019" name="Int. J. Syst. Evol. Microbiol.">
        <title>The Global Catalogue of Microorganisms (GCM) 10K type strain sequencing project: providing services to taxonomists for standard genome sequencing and annotation.</title>
        <authorList>
            <consortium name="The Broad Institute Genomics Platform"/>
            <consortium name="The Broad Institute Genome Sequencing Center for Infectious Disease"/>
            <person name="Wu L."/>
            <person name="Ma J."/>
        </authorList>
    </citation>
    <scope>NUCLEOTIDE SEQUENCE [LARGE SCALE GENOMIC DNA]</scope>
    <source>
        <strain evidence="8">CGMCC 1.18578</strain>
    </source>
</reference>
<dbReference type="Gene3D" id="1.10.10.60">
    <property type="entry name" value="Homeodomain-like"/>
    <property type="match status" value="2"/>
</dbReference>
<dbReference type="PANTHER" id="PTHR43280">
    <property type="entry name" value="ARAC-FAMILY TRANSCRIPTIONAL REGULATOR"/>
    <property type="match status" value="1"/>
</dbReference>
<dbReference type="PRINTS" id="PR00032">
    <property type="entry name" value="HTHARAC"/>
</dbReference>
<dbReference type="PANTHER" id="PTHR43280:SF10">
    <property type="entry name" value="REGULATORY PROTEIN POCR"/>
    <property type="match status" value="1"/>
</dbReference>
<feature type="domain" description="HTH araC/xylS-type" evidence="5">
    <location>
        <begin position="414"/>
        <end position="512"/>
    </location>
</feature>
<evidence type="ECO:0000259" key="5">
    <source>
        <dbReference type="PROSITE" id="PS01124"/>
    </source>
</evidence>
<dbReference type="PROSITE" id="PS00041">
    <property type="entry name" value="HTH_ARAC_FAMILY_1"/>
    <property type="match status" value="1"/>
</dbReference>
<evidence type="ECO:0000313" key="8">
    <source>
        <dbReference type="Proteomes" id="UP001596108"/>
    </source>
</evidence>
<sequence length="516" mass="57804">MRIVVIEDEDNTRIGIINLIRKLSESYEVVGEADNGEDGMRLIERTRPDLVFADIKMPQLSGIEMLEALKSKGHRHKTVILTGFSEYEYAKKALQLGVFEFLEKPITAGDLRATLEKAKQDLALQQIAGIPGGDASARLEHLLSRLVAQQDAIDPALLPTLAEQAASLFESAPLHLACVYLGDGYEANAAVMQKRLGEWLSRVGRYVVFAVPQEQTLVAIVQLADSGADFAGYAQRELLPAARFVWREAVISCSDVADLSGLKEGFDALRALRSWFIVIDGSKLVLTEAAVKAHACEPLPFPHTLESKLKIAITERKPAEAKRLFEDWLRTCFTGRFEPRHTIDVSVRLVTSVLQTIGELYGEEWVFHYQQVWLNPIMATQTRAELAEAFSVISNQIADIGQASLSAPYSLIVQKTVRLIHDRYQDGITLEEIASLLHITPEYLSGLFTKEVKSNFSAYVKDYRIRKAKTLLRNPELRMFEIARMVGYPDPKYFSRVFKEMTGLTPAEYQKLNVTG</sequence>
<dbReference type="InterPro" id="IPR011006">
    <property type="entry name" value="CheY-like_superfamily"/>
</dbReference>
<dbReference type="InterPro" id="IPR020449">
    <property type="entry name" value="Tscrpt_reg_AraC-type_HTH"/>
</dbReference>
<organism evidence="7 8">
    <name type="scientific">Cohnella yongneupensis</name>
    <dbReference type="NCBI Taxonomy" id="425006"/>
    <lineage>
        <taxon>Bacteria</taxon>
        <taxon>Bacillati</taxon>
        <taxon>Bacillota</taxon>
        <taxon>Bacilli</taxon>
        <taxon>Bacillales</taxon>
        <taxon>Paenibacillaceae</taxon>
        <taxon>Cohnella</taxon>
    </lineage>
</organism>
<evidence type="ECO:0000256" key="1">
    <source>
        <dbReference type="ARBA" id="ARBA00023015"/>
    </source>
</evidence>
<dbReference type="Gene3D" id="3.40.50.2300">
    <property type="match status" value="1"/>
</dbReference>
<dbReference type="InterPro" id="IPR001789">
    <property type="entry name" value="Sig_transdc_resp-reg_receiver"/>
</dbReference>